<feature type="chain" id="PRO_5038676538" evidence="1">
    <location>
        <begin position="23"/>
        <end position="543"/>
    </location>
</feature>
<dbReference type="InterPro" id="IPR000914">
    <property type="entry name" value="SBP_5_dom"/>
</dbReference>
<feature type="domain" description="Solute-binding protein family 5" evidence="2">
    <location>
        <begin position="83"/>
        <end position="465"/>
    </location>
</feature>
<organism evidence="3 4">
    <name type="scientific">Streptomyces prasinopilosus</name>
    <dbReference type="NCBI Taxonomy" id="67344"/>
    <lineage>
        <taxon>Bacteria</taxon>
        <taxon>Bacillati</taxon>
        <taxon>Actinomycetota</taxon>
        <taxon>Actinomycetes</taxon>
        <taxon>Kitasatosporales</taxon>
        <taxon>Streptomycetaceae</taxon>
        <taxon>Streptomyces</taxon>
    </lineage>
</organism>
<dbReference type="GO" id="GO:0015833">
    <property type="term" value="P:peptide transport"/>
    <property type="evidence" value="ECO:0007669"/>
    <property type="project" value="TreeGrafter"/>
</dbReference>
<evidence type="ECO:0000313" key="3">
    <source>
        <dbReference type="EMBL" id="SDC66171.1"/>
    </source>
</evidence>
<dbReference type="RefSeq" id="WP_055570345.1">
    <property type="nucleotide sequence ID" value="NZ_FMZK01000003.1"/>
</dbReference>
<dbReference type="PIRSF" id="PIRSF002741">
    <property type="entry name" value="MppA"/>
    <property type="match status" value="1"/>
</dbReference>
<dbReference type="GO" id="GO:0043190">
    <property type="term" value="C:ATP-binding cassette (ABC) transporter complex"/>
    <property type="evidence" value="ECO:0007669"/>
    <property type="project" value="InterPro"/>
</dbReference>
<proteinExistence type="predicted"/>
<dbReference type="PANTHER" id="PTHR30290:SF83">
    <property type="entry name" value="ABC TRANSPORTER SUBSTRATE-BINDING PROTEIN"/>
    <property type="match status" value="1"/>
</dbReference>
<dbReference type="Proteomes" id="UP000182100">
    <property type="component" value="Unassembled WGS sequence"/>
</dbReference>
<evidence type="ECO:0000256" key="1">
    <source>
        <dbReference type="SAM" id="SignalP"/>
    </source>
</evidence>
<dbReference type="SUPFAM" id="SSF53850">
    <property type="entry name" value="Periplasmic binding protein-like II"/>
    <property type="match status" value="1"/>
</dbReference>
<sequence>MRGATHAPWAACAVALALVVTACGGGSGGGGSGDAGAVLSASWGDPQNPLEPANTNEVQGGKVLDMIFRGLKRYDPETGEAQDMLAESIETADSQNFTVTVKDGWTFSNGEKVTAKSFVDAWNYGASLRNNQRNAYFFGYIEGYDKTHPEEGEQSADTLSGLRVTGERTFTVKLTQKFSTFPDTLGYAAFAPLPRAFFDDHDAWVAKPVGNGPYAVDTYAKGSQISLRKWDGYPGDDKARNGGVDLKVYTDNNTAYTDLLAGNLDLVDDVPASQLKNVRNDLGDRYLNVPAGIIQTLAFPYYDEKWNRTGSEKVRKGLSMAINRKQITETLFVKTRTPATDWTSPVLGEDGGFRKGLCGDACAYKPDEAKKLIREGGGLPGGKVTLTYNADTGSHKDWVDAVCNSINNALGDERACAGNPVGTFADFRNQITQQKMSGPFRAGWQMDYPLIQNFLQPLYYTDASSNDGKWSNKNFDEFVDRANQESDTAKAVGLFQQAEEVVRDNMAAIPLWYQNGSAGWSERLSDVELNPFSVPVYDQIKVS</sequence>
<dbReference type="AlphaFoldDB" id="A0A1G6NEN2"/>
<dbReference type="InterPro" id="IPR030678">
    <property type="entry name" value="Peptide/Ni-bd"/>
</dbReference>
<gene>
    <name evidence="3" type="ORF">SAMN05216505_10379</name>
</gene>
<dbReference type="GO" id="GO:0042597">
    <property type="term" value="C:periplasmic space"/>
    <property type="evidence" value="ECO:0007669"/>
    <property type="project" value="UniProtKB-ARBA"/>
</dbReference>
<dbReference type="Pfam" id="PF00496">
    <property type="entry name" value="SBP_bac_5"/>
    <property type="match status" value="1"/>
</dbReference>
<dbReference type="InterPro" id="IPR039424">
    <property type="entry name" value="SBP_5"/>
</dbReference>
<dbReference type="Gene3D" id="3.90.76.10">
    <property type="entry name" value="Dipeptide-binding Protein, Domain 1"/>
    <property type="match status" value="1"/>
</dbReference>
<dbReference type="PROSITE" id="PS51257">
    <property type="entry name" value="PROKAR_LIPOPROTEIN"/>
    <property type="match status" value="1"/>
</dbReference>
<keyword evidence="4" id="KW-1185">Reference proteome</keyword>
<reference evidence="4" key="1">
    <citation type="submission" date="2016-10" db="EMBL/GenBank/DDBJ databases">
        <authorList>
            <person name="Varghese N."/>
            <person name="Submissions S."/>
        </authorList>
    </citation>
    <scope>NUCLEOTIDE SEQUENCE [LARGE SCALE GENOMIC DNA]</scope>
    <source>
        <strain evidence="4">CGMCC 4.3504</strain>
    </source>
</reference>
<feature type="signal peptide" evidence="1">
    <location>
        <begin position="1"/>
        <end position="22"/>
    </location>
</feature>
<dbReference type="STRING" id="67344.SAMN05216505_10379"/>
<dbReference type="Gene3D" id="3.40.190.10">
    <property type="entry name" value="Periplasmic binding protein-like II"/>
    <property type="match status" value="1"/>
</dbReference>
<protein>
    <submittedName>
        <fullName evidence="3">Peptide/nickel transport system substrate-binding protein/oligopeptide transport system substrate-binding protein</fullName>
    </submittedName>
</protein>
<name>A0A1G6NEN2_9ACTN</name>
<dbReference type="Gene3D" id="3.10.105.10">
    <property type="entry name" value="Dipeptide-binding Protein, Domain 3"/>
    <property type="match status" value="1"/>
</dbReference>
<dbReference type="GO" id="GO:1904680">
    <property type="term" value="F:peptide transmembrane transporter activity"/>
    <property type="evidence" value="ECO:0007669"/>
    <property type="project" value="TreeGrafter"/>
</dbReference>
<evidence type="ECO:0000313" key="4">
    <source>
        <dbReference type="Proteomes" id="UP000182100"/>
    </source>
</evidence>
<dbReference type="CDD" id="cd00995">
    <property type="entry name" value="PBP2_NikA_DppA_OppA_like"/>
    <property type="match status" value="1"/>
</dbReference>
<dbReference type="PANTHER" id="PTHR30290">
    <property type="entry name" value="PERIPLASMIC BINDING COMPONENT OF ABC TRANSPORTER"/>
    <property type="match status" value="1"/>
</dbReference>
<dbReference type="EMBL" id="FMZK01000003">
    <property type="protein sequence ID" value="SDC66171.1"/>
    <property type="molecule type" value="Genomic_DNA"/>
</dbReference>
<evidence type="ECO:0000259" key="2">
    <source>
        <dbReference type="Pfam" id="PF00496"/>
    </source>
</evidence>
<accession>A0A1G6NEN2</accession>
<keyword evidence="1" id="KW-0732">Signal</keyword>